<sequence>MSGPTKAGSPASLIGEAVRRGLRELWREESAAHERRPGVYYPSYLGYCLRKQYYIYSIGEEPTSEKLAVFATGKGVHEAVAEALGAAGDIKVEEVEKEVALDLGNGVSLSGRVDIILAEVEGRRVIVEVKSASRIPEAPQEHHLLQLQIYLNALNVEDGVLLYWDKRRGRLATFDVRRDPKYLGRAAERALLLNEYLSRGSPPPREAVMEGRLWECDMCEYRRICRPFLLEGIQEGERILVSEVDGILVDDSRRIREALVKVGVPPDSSPWRLRPELRAKFLEFYYDPANLALDARGPFADYVWRRRADGTRLIIASRRPERLRRATEEELRGMGLIWDRLLMSPDGADDDWKRRVLDRLSENYRIEEVLDKERSVIRVARRIGASTPLD</sequence>
<evidence type="ECO:0000313" key="3">
    <source>
        <dbReference type="Proteomes" id="UP000509448"/>
    </source>
</evidence>
<dbReference type="KEGG" id="ccai:NAS2_1530"/>
<dbReference type="RefSeq" id="WP_174449088.1">
    <property type="nucleotide sequence ID" value="NZ_AP018732.1"/>
</dbReference>
<organism evidence="2 3">
    <name type="scientific">Conexivisphaera calida</name>
    <dbReference type="NCBI Taxonomy" id="1874277"/>
    <lineage>
        <taxon>Archaea</taxon>
        <taxon>Nitrososphaerota</taxon>
        <taxon>Conexivisphaeria</taxon>
        <taxon>Conexivisphaerales</taxon>
        <taxon>Conexivisphaeraceae</taxon>
        <taxon>Conexivisphaera</taxon>
    </lineage>
</organism>
<feature type="domain" description="PD-(D/E)XK endonuclease-like" evidence="1">
    <location>
        <begin position="92"/>
        <end position="226"/>
    </location>
</feature>
<dbReference type="EMBL" id="AP018732">
    <property type="protein sequence ID" value="BBE42910.1"/>
    <property type="molecule type" value="Genomic_DNA"/>
</dbReference>
<dbReference type="Gene3D" id="3.40.50.1000">
    <property type="entry name" value="HAD superfamily/HAD-like"/>
    <property type="match status" value="1"/>
</dbReference>
<dbReference type="Pfam" id="PF12705">
    <property type="entry name" value="PDDEXK_1"/>
    <property type="match status" value="1"/>
</dbReference>
<dbReference type="OrthoDB" id="10444at2157"/>
<evidence type="ECO:0000313" key="2">
    <source>
        <dbReference type="EMBL" id="BBE42910.1"/>
    </source>
</evidence>
<dbReference type="GeneID" id="55585340"/>
<gene>
    <name evidence="2" type="ORF">NAS2_1530</name>
</gene>
<evidence type="ECO:0000259" key="1">
    <source>
        <dbReference type="Pfam" id="PF12705"/>
    </source>
</evidence>
<dbReference type="InterPro" id="IPR023214">
    <property type="entry name" value="HAD_sf"/>
</dbReference>
<keyword evidence="3" id="KW-1185">Reference proteome</keyword>
<dbReference type="InterPro" id="IPR038726">
    <property type="entry name" value="PDDEXK_AddAB-type"/>
</dbReference>
<name>A0A4V0P1U2_9ARCH</name>
<dbReference type="Gene3D" id="3.90.320.10">
    <property type="match status" value="1"/>
</dbReference>
<dbReference type="InterPro" id="IPR011604">
    <property type="entry name" value="PDDEXK-like_dom_sf"/>
</dbReference>
<proteinExistence type="predicted"/>
<dbReference type="Proteomes" id="UP000509448">
    <property type="component" value="Chromosome"/>
</dbReference>
<dbReference type="AlphaFoldDB" id="A0A4V0P1U2"/>
<accession>A0A4V0P1U2</accession>
<protein>
    <submittedName>
        <fullName evidence="2">Conserved protein</fullName>
    </submittedName>
</protein>
<reference evidence="2 3" key="1">
    <citation type="journal article" date="2019" name="ISME J.">
        <title>Isolation and characterization of a thermophilic sulfur- and iron-reducing thaumarchaeote from a terrestrial acidic hot spring.</title>
        <authorList>
            <person name="Kato S."/>
            <person name="Itoh T."/>
            <person name="Yuki M."/>
            <person name="Nagamori M."/>
            <person name="Ohnishi M."/>
            <person name="Uematsu K."/>
            <person name="Suzuki K."/>
            <person name="Takashina T."/>
            <person name="Ohkuma M."/>
        </authorList>
    </citation>
    <scope>NUCLEOTIDE SEQUENCE [LARGE SCALE GENOMIC DNA]</scope>
    <source>
        <strain evidence="2 3">NAS-02</strain>
    </source>
</reference>